<evidence type="ECO:0000256" key="9">
    <source>
        <dbReference type="SAM" id="MobiDB-lite"/>
    </source>
</evidence>
<dbReference type="Gene3D" id="1.10.510.10">
    <property type="entry name" value="Transferase(Phosphotransferase) domain 1"/>
    <property type="match status" value="1"/>
</dbReference>
<dbReference type="InterPro" id="IPR011009">
    <property type="entry name" value="Kinase-like_dom_sf"/>
</dbReference>
<proteinExistence type="inferred from homology"/>
<dbReference type="SMART" id="SM00220">
    <property type="entry name" value="S_TKc"/>
    <property type="match status" value="1"/>
</dbReference>
<dbReference type="GO" id="GO:0005509">
    <property type="term" value="F:calcium ion binding"/>
    <property type="evidence" value="ECO:0007669"/>
    <property type="project" value="InterPro"/>
</dbReference>
<feature type="domain" description="EF-hand" evidence="11">
    <location>
        <begin position="534"/>
        <end position="569"/>
    </location>
</feature>
<feature type="compositionally biased region" description="Polar residues" evidence="9">
    <location>
        <begin position="656"/>
        <end position="665"/>
    </location>
</feature>
<evidence type="ECO:0008006" key="13">
    <source>
        <dbReference type="Google" id="ProtNLM"/>
    </source>
</evidence>
<protein>
    <recommendedName>
        <fullName evidence="13">Calmodulin</fullName>
    </recommendedName>
</protein>
<evidence type="ECO:0000256" key="8">
    <source>
        <dbReference type="PROSITE-ProRule" id="PRU10141"/>
    </source>
</evidence>
<organism evidence="12">
    <name type="scientific">Chaetoceros debilis</name>
    <dbReference type="NCBI Taxonomy" id="122233"/>
    <lineage>
        <taxon>Eukaryota</taxon>
        <taxon>Sar</taxon>
        <taxon>Stramenopiles</taxon>
        <taxon>Ochrophyta</taxon>
        <taxon>Bacillariophyta</taxon>
        <taxon>Coscinodiscophyceae</taxon>
        <taxon>Chaetocerotophycidae</taxon>
        <taxon>Chaetocerotales</taxon>
        <taxon>Chaetocerotaceae</taxon>
        <taxon>Chaetoceros</taxon>
    </lineage>
</organism>
<feature type="compositionally biased region" description="Basic and acidic residues" evidence="9">
    <location>
        <begin position="1013"/>
        <end position="1031"/>
    </location>
</feature>
<evidence type="ECO:0000259" key="11">
    <source>
        <dbReference type="PROSITE" id="PS50222"/>
    </source>
</evidence>
<evidence type="ECO:0000256" key="7">
    <source>
        <dbReference type="ARBA" id="ARBA00024334"/>
    </source>
</evidence>
<keyword evidence="4 8" id="KW-0547">Nucleotide-binding</keyword>
<evidence type="ECO:0000256" key="6">
    <source>
        <dbReference type="ARBA" id="ARBA00022840"/>
    </source>
</evidence>
<dbReference type="SUPFAM" id="SSF56112">
    <property type="entry name" value="Protein kinase-like (PK-like)"/>
    <property type="match status" value="1"/>
</dbReference>
<dbReference type="PROSITE" id="PS00108">
    <property type="entry name" value="PROTEIN_KINASE_ST"/>
    <property type="match status" value="1"/>
</dbReference>
<feature type="domain" description="Protein kinase" evidence="10">
    <location>
        <begin position="146"/>
        <end position="410"/>
    </location>
</feature>
<feature type="region of interest" description="Disordered" evidence="9">
    <location>
        <begin position="772"/>
        <end position="793"/>
    </location>
</feature>
<dbReference type="SMART" id="SM00054">
    <property type="entry name" value="EFh"/>
    <property type="match status" value="2"/>
</dbReference>
<feature type="domain" description="EF-hand" evidence="11">
    <location>
        <begin position="457"/>
        <end position="492"/>
    </location>
</feature>
<evidence type="ECO:0000256" key="1">
    <source>
        <dbReference type="ARBA" id="ARBA00001946"/>
    </source>
</evidence>
<sequence>MGICQSKEAAVIVQTPPEHEEAKPVGTTQAKVETTKLPVERAEPSALNPTNSSDTSKSTASGVSEKGARSQPGYSSGGSTPMDTSHHSTSALGQSSHNNKSLMNSSSVLGLDKLIDDRKIGGDLKNNIVHMEVPFGKPIEEVYDGVHDGPVLGSGISGLVRLCTHMATGAKYAVKCLDLGLVETDEGVQQLREEIAIMCQLDHPNIVRLEEVYESHSEIYLVQELCVGGELFDRLDEQPDYHYTESQCAKLVKQMLCSVRYCHSKGIIHRDLKLENFLFSNEDADSELKMIDFGLSKHFKYGEVQHEAVGTPYTVAPEVIRGTYDERCDVWAIGVITYLLLSGDPPFGGCGGPESLMQVRSNILAGRFQFEPTEIWQHVSQDAKDFILELLVTDPNNRPTAKHCQKSQWLREWASKNASEEDNCLNTNVVKALVNFKEYSDMRKLLCEVLSFTLLPDQITDLRKEFEKFDIDGSGEISLKALKQVLMQGAGSGSLGALTEEEIEDIFNAMRVRKSETRIHWHEFIAAGLSQCKVDDRNLRLAFERLDADHKGFVTFDNIMDLMGKDGAESEVEMRQMWASSMTSCQCSEGQVTFEDFLVLMKGQTVPKDAIHPPQNGMVSILQPSSGLGSILQPDSTLGTLHEISDCHSNEDAESSAPTSPQTTKPLLASENMFRRLSGTGQASADFPPHSSPTFDDDDEPFTMDADDDKMDEFISQSADVFMATNVTPMKSSFTPPQSPKRSPMDHVTPNANGHRFDLNSNSLVQLTKSLPPLPDTLDFSRQRSKSVDDSDRYANEAEDKILADTRRSMFLPEHTHDAKAIESAIKDDSLTPLVVNRKLYRAHRQMRLAVVEASKRFEDQQFKRTRSELMAQHDTETKRPVGAGLVMRRGHRKELSTDAIRKIMGDRQSAHQTLVDTAVRRGGRGRRARKKTISDMSGMLLSISQDELNISNSGTPLNLESPPVPLLEKQATDGELIAKLHDIHKPEPTIPGKFRLTQDPFQSMRIALEEDVQHKKDVLQRSNKSMRESSSDGDLNLMSPATP</sequence>
<dbReference type="PROSITE" id="PS50222">
    <property type="entry name" value="EF_HAND_2"/>
    <property type="match status" value="2"/>
</dbReference>
<keyword evidence="6 8" id="KW-0067">ATP-binding</keyword>
<dbReference type="FunFam" id="1.10.510.10:FF:000571">
    <property type="entry name" value="Maternal embryonic leucine zipper kinase"/>
    <property type="match status" value="1"/>
</dbReference>
<dbReference type="AlphaFoldDB" id="A0A7S3QHL0"/>
<gene>
    <name evidence="12" type="ORF">CDEB00056_LOCUS22407</name>
</gene>
<dbReference type="Pfam" id="PF00069">
    <property type="entry name" value="Pkinase"/>
    <property type="match status" value="1"/>
</dbReference>
<evidence type="ECO:0000313" key="12">
    <source>
        <dbReference type="EMBL" id="CAE0477554.1"/>
    </source>
</evidence>
<evidence type="ECO:0000256" key="5">
    <source>
        <dbReference type="ARBA" id="ARBA00022777"/>
    </source>
</evidence>
<dbReference type="InterPro" id="IPR002048">
    <property type="entry name" value="EF_hand_dom"/>
</dbReference>
<feature type="binding site" evidence="8">
    <location>
        <position position="175"/>
    </location>
    <ligand>
        <name>ATP</name>
        <dbReference type="ChEBI" id="CHEBI:30616"/>
    </ligand>
</feature>
<feature type="region of interest" description="Disordered" evidence="9">
    <location>
        <begin position="1"/>
        <end position="104"/>
    </location>
</feature>
<accession>A0A7S3QHL0</accession>
<keyword evidence="3" id="KW-0808">Transferase</keyword>
<keyword evidence="2" id="KW-0723">Serine/threonine-protein kinase</keyword>
<evidence type="ECO:0000256" key="2">
    <source>
        <dbReference type="ARBA" id="ARBA00022527"/>
    </source>
</evidence>
<feature type="region of interest" description="Disordered" evidence="9">
    <location>
        <begin position="680"/>
        <end position="702"/>
    </location>
</feature>
<dbReference type="PANTHER" id="PTHR24349">
    <property type="entry name" value="SERINE/THREONINE-PROTEIN KINASE"/>
    <property type="match status" value="1"/>
</dbReference>
<evidence type="ECO:0000259" key="10">
    <source>
        <dbReference type="PROSITE" id="PS50011"/>
    </source>
</evidence>
<dbReference type="GO" id="GO:0004674">
    <property type="term" value="F:protein serine/threonine kinase activity"/>
    <property type="evidence" value="ECO:0007669"/>
    <property type="project" value="UniProtKB-KW"/>
</dbReference>
<feature type="compositionally biased region" description="Polar residues" evidence="9">
    <location>
        <begin position="47"/>
        <end position="62"/>
    </location>
</feature>
<dbReference type="Gene3D" id="3.30.200.20">
    <property type="entry name" value="Phosphorylase Kinase, domain 1"/>
    <property type="match status" value="1"/>
</dbReference>
<dbReference type="PROSITE" id="PS00107">
    <property type="entry name" value="PROTEIN_KINASE_ATP"/>
    <property type="match status" value="1"/>
</dbReference>
<dbReference type="FunFam" id="1.10.238.10:FF:000788">
    <property type="entry name" value="Predicted protein"/>
    <property type="match status" value="1"/>
</dbReference>
<comment type="similarity">
    <text evidence="7">Belongs to the protein kinase superfamily. Ser/Thr protein kinase family. CDPK subfamily.</text>
</comment>
<dbReference type="GO" id="GO:0005524">
    <property type="term" value="F:ATP binding"/>
    <property type="evidence" value="ECO:0007669"/>
    <property type="project" value="UniProtKB-UniRule"/>
</dbReference>
<dbReference type="InterPro" id="IPR008271">
    <property type="entry name" value="Ser/Thr_kinase_AS"/>
</dbReference>
<dbReference type="InterPro" id="IPR011992">
    <property type="entry name" value="EF-hand-dom_pair"/>
</dbReference>
<dbReference type="PROSITE" id="PS50011">
    <property type="entry name" value="PROTEIN_KINASE_DOM"/>
    <property type="match status" value="1"/>
</dbReference>
<evidence type="ECO:0000256" key="4">
    <source>
        <dbReference type="ARBA" id="ARBA00022741"/>
    </source>
</evidence>
<dbReference type="Gene3D" id="1.10.238.10">
    <property type="entry name" value="EF-hand"/>
    <property type="match status" value="2"/>
</dbReference>
<dbReference type="EMBL" id="HBIO01029203">
    <property type="protein sequence ID" value="CAE0477554.1"/>
    <property type="molecule type" value="Transcribed_RNA"/>
</dbReference>
<feature type="region of interest" description="Disordered" evidence="9">
    <location>
        <begin position="1013"/>
        <end position="1044"/>
    </location>
</feature>
<keyword evidence="5" id="KW-0418">Kinase</keyword>
<reference evidence="12" key="1">
    <citation type="submission" date="2021-01" db="EMBL/GenBank/DDBJ databases">
        <authorList>
            <person name="Corre E."/>
            <person name="Pelletier E."/>
            <person name="Niang G."/>
            <person name="Scheremetjew M."/>
            <person name="Finn R."/>
            <person name="Kale V."/>
            <person name="Holt S."/>
            <person name="Cochrane G."/>
            <person name="Meng A."/>
            <person name="Brown T."/>
            <person name="Cohen L."/>
        </authorList>
    </citation>
    <scope>NUCLEOTIDE SEQUENCE</scope>
    <source>
        <strain evidence="12">MM31A-1</strain>
    </source>
</reference>
<dbReference type="SUPFAM" id="SSF47473">
    <property type="entry name" value="EF-hand"/>
    <property type="match status" value="1"/>
</dbReference>
<evidence type="ECO:0000256" key="3">
    <source>
        <dbReference type="ARBA" id="ARBA00022679"/>
    </source>
</evidence>
<feature type="compositionally biased region" description="Polar residues" evidence="9">
    <location>
        <begin position="72"/>
        <end position="104"/>
    </location>
</feature>
<feature type="compositionally biased region" description="Basic and acidic residues" evidence="9">
    <location>
        <begin position="779"/>
        <end position="793"/>
    </location>
</feature>
<comment type="cofactor">
    <cofactor evidence="1">
        <name>Mg(2+)</name>
        <dbReference type="ChEBI" id="CHEBI:18420"/>
    </cofactor>
</comment>
<dbReference type="InterPro" id="IPR050205">
    <property type="entry name" value="CDPK_Ser/Thr_kinases"/>
</dbReference>
<feature type="region of interest" description="Disordered" evidence="9">
    <location>
        <begin position="647"/>
        <end position="666"/>
    </location>
</feature>
<dbReference type="InterPro" id="IPR017441">
    <property type="entry name" value="Protein_kinase_ATP_BS"/>
</dbReference>
<dbReference type="InterPro" id="IPR000719">
    <property type="entry name" value="Prot_kinase_dom"/>
</dbReference>
<feature type="region of interest" description="Disordered" evidence="9">
    <location>
        <begin position="729"/>
        <end position="752"/>
    </location>
</feature>
<dbReference type="CDD" id="cd05117">
    <property type="entry name" value="STKc_CAMK"/>
    <property type="match status" value="1"/>
</dbReference>
<name>A0A7S3QHL0_9STRA</name>